<dbReference type="InterPro" id="IPR044927">
    <property type="entry name" value="Endonuclea_NS_2"/>
</dbReference>
<dbReference type="RefSeq" id="WP_231331979.1">
    <property type="nucleotide sequence ID" value="NZ_CP059572.1"/>
</dbReference>
<dbReference type="Gene3D" id="3.40.570.10">
    <property type="entry name" value="Extracellular Endonuclease, subunit A"/>
    <property type="match status" value="1"/>
</dbReference>
<feature type="region of interest" description="Disordered" evidence="1">
    <location>
        <begin position="29"/>
        <end position="53"/>
    </location>
</feature>
<reference evidence="4" key="1">
    <citation type="submission" date="2020-07" db="EMBL/GenBank/DDBJ databases">
        <authorList>
            <person name="Tarantini F.S."/>
            <person name="Hong K.W."/>
            <person name="Chan K.G."/>
        </authorList>
    </citation>
    <scope>NUCLEOTIDE SEQUENCE</scope>
    <source>
        <strain evidence="4">32-07</strain>
    </source>
</reference>
<keyword evidence="5" id="KW-1185">Reference proteome</keyword>
<keyword evidence="4" id="KW-0255">Endonuclease</keyword>
<keyword evidence="2" id="KW-0732">Signal</keyword>
<evidence type="ECO:0000256" key="1">
    <source>
        <dbReference type="SAM" id="MobiDB-lite"/>
    </source>
</evidence>
<sequence length="232" mass="25008">MTLQAPLTAAAAALTLIPAAAFTIPALNTASASDGRPRPSATTTPDPCPKFLDKKNDSYSYTIKPSTFTFRTDAQGRPVSATADPLKHLAAKRGTCQGIVGGWGEPKHDSKGHPIKWDGGHLVGNQFGGRDERYNLIPQRQSVNRGVYKNYETYAGYCVSKKSVSVRALTVTLTYPADVTNVTPTQFALNLAMTNTKTNKDHTLTATIYNDDRDQNATTTSIRQQAKNAGCT</sequence>
<name>A0ABX8R402_9ACTN</name>
<dbReference type="EMBL" id="CP059572">
    <property type="protein sequence ID" value="QXJ25791.1"/>
    <property type="molecule type" value="Genomic_DNA"/>
</dbReference>
<evidence type="ECO:0000259" key="3">
    <source>
        <dbReference type="Pfam" id="PF13930"/>
    </source>
</evidence>
<keyword evidence="4" id="KW-0378">Hydrolase</keyword>
<feature type="signal peptide" evidence="2">
    <location>
        <begin position="1"/>
        <end position="21"/>
    </location>
</feature>
<organism evidence="4 5">
    <name type="scientific">Actinomadura graeca</name>
    <dbReference type="NCBI Taxonomy" id="2750812"/>
    <lineage>
        <taxon>Bacteria</taxon>
        <taxon>Bacillati</taxon>
        <taxon>Actinomycetota</taxon>
        <taxon>Actinomycetes</taxon>
        <taxon>Streptosporangiales</taxon>
        <taxon>Thermomonosporaceae</taxon>
        <taxon>Actinomadura</taxon>
    </lineage>
</organism>
<dbReference type="GO" id="GO:0004519">
    <property type="term" value="F:endonuclease activity"/>
    <property type="evidence" value="ECO:0007669"/>
    <property type="project" value="UniProtKB-KW"/>
</dbReference>
<dbReference type="InterPro" id="IPR044929">
    <property type="entry name" value="DNA/RNA_non-sp_Endonuclease_sf"/>
</dbReference>
<dbReference type="Pfam" id="PF13930">
    <property type="entry name" value="Endonuclea_NS_2"/>
    <property type="match status" value="1"/>
</dbReference>
<feature type="chain" id="PRO_5046798759" evidence="2">
    <location>
        <begin position="22"/>
        <end position="232"/>
    </location>
</feature>
<gene>
    <name evidence="4" type="ORF">AGRA3207_007341</name>
</gene>
<feature type="domain" description="Type VII secretion system protein EssD-like" evidence="3">
    <location>
        <begin position="61"/>
        <end position="188"/>
    </location>
</feature>
<accession>A0ABX8R402</accession>
<keyword evidence="4" id="KW-0540">Nuclease</keyword>
<protein>
    <submittedName>
        <fullName evidence="4">DNA/RNA non-specific endonuclease</fullName>
    </submittedName>
</protein>
<evidence type="ECO:0000256" key="2">
    <source>
        <dbReference type="SAM" id="SignalP"/>
    </source>
</evidence>
<evidence type="ECO:0000313" key="5">
    <source>
        <dbReference type="Proteomes" id="UP001049518"/>
    </source>
</evidence>
<evidence type="ECO:0000313" key="4">
    <source>
        <dbReference type="EMBL" id="QXJ25791.1"/>
    </source>
</evidence>
<proteinExistence type="predicted"/>
<dbReference type="Proteomes" id="UP001049518">
    <property type="component" value="Chromosome"/>
</dbReference>